<dbReference type="SUPFAM" id="SSF48334">
    <property type="entry name" value="DNA repair protein MutS, domain III"/>
    <property type="match status" value="1"/>
</dbReference>
<evidence type="ECO:0000256" key="3">
    <source>
        <dbReference type="ARBA" id="ARBA00022763"/>
    </source>
</evidence>
<dbReference type="AlphaFoldDB" id="A0AAV5RK69"/>
<dbReference type="FunFam" id="3.40.1170.10:FF:000002">
    <property type="entry name" value="DNA mismatch repair protein"/>
    <property type="match status" value="1"/>
</dbReference>
<dbReference type="InterPro" id="IPR017261">
    <property type="entry name" value="DNA_mismatch_repair_MutS/MSH"/>
</dbReference>
<dbReference type="SMART" id="SM00534">
    <property type="entry name" value="MUTSac"/>
    <property type="match status" value="1"/>
</dbReference>
<comment type="function">
    <text evidence="6">Component of the post-replicative DNA mismatch repair system (MMR).</text>
</comment>
<dbReference type="SUPFAM" id="SSF53150">
    <property type="entry name" value="DNA repair protein MutS, domain II"/>
    <property type="match status" value="1"/>
</dbReference>
<dbReference type="Pfam" id="PF05188">
    <property type="entry name" value="MutS_II"/>
    <property type="match status" value="1"/>
</dbReference>
<gene>
    <name evidence="9" type="ORF">DASB73_029370</name>
</gene>
<dbReference type="PROSITE" id="PS00486">
    <property type="entry name" value="DNA_MISMATCH_REPAIR_2"/>
    <property type="match status" value="1"/>
</dbReference>
<evidence type="ECO:0000256" key="4">
    <source>
        <dbReference type="ARBA" id="ARBA00022840"/>
    </source>
</evidence>
<keyword evidence="2 6" id="KW-0547">Nucleotide-binding</keyword>
<dbReference type="InterPro" id="IPR016151">
    <property type="entry name" value="DNA_mismatch_repair_MutS_N"/>
</dbReference>
<dbReference type="InterPro" id="IPR007860">
    <property type="entry name" value="DNA_mmatch_repair_MutS_con_dom"/>
</dbReference>
<keyword evidence="6" id="KW-0234">DNA repair</keyword>
<protein>
    <submittedName>
        <fullName evidence="9">Mismatch repair ATPase</fullName>
    </submittedName>
</protein>
<dbReference type="FunFam" id="1.10.1420.10:FF:000005">
    <property type="entry name" value="DNA mismatch repair protein"/>
    <property type="match status" value="1"/>
</dbReference>
<dbReference type="InterPro" id="IPR045076">
    <property type="entry name" value="MutS"/>
</dbReference>
<dbReference type="GO" id="GO:0140664">
    <property type="term" value="F:ATP-dependent DNA damage sensor activity"/>
    <property type="evidence" value="ECO:0007669"/>
    <property type="project" value="InterPro"/>
</dbReference>
<dbReference type="Proteomes" id="UP001362899">
    <property type="component" value="Unassembled WGS sequence"/>
</dbReference>
<keyword evidence="10" id="KW-1185">Reference proteome</keyword>
<evidence type="ECO:0000256" key="2">
    <source>
        <dbReference type="ARBA" id="ARBA00022741"/>
    </source>
</evidence>
<dbReference type="Gene3D" id="3.40.1170.10">
    <property type="entry name" value="DNA repair protein MutS, domain I"/>
    <property type="match status" value="1"/>
</dbReference>
<dbReference type="InterPro" id="IPR036678">
    <property type="entry name" value="MutS_con_dom_sf"/>
</dbReference>
<evidence type="ECO:0000256" key="1">
    <source>
        <dbReference type="ARBA" id="ARBA00006271"/>
    </source>
</evidence>
<name>A0AAV5RK69_STABA</name>
<dbReference type="InterPro" id="IPR036187">
    <property type="entry name" value="DNA_mismatch_repair_MutS_sf"/>
</dbReference>
<dbReference type="PIRSF" id="PIRSF037677">
    <property type="entry name" value="DNA_mis_repair_Msh6"/>
    <property type="match status" value="1"/>
</dbReference>
<dbReference type="GO" id="GO:0032301">
    <property type="term" value="C:MutSalpha complex"/>
    <property type="evidence" value="ECO:0007669"/>
    <property type="project" value="TreeGrafter"/>
</dbReference>
<dbReference type="InterPro" id="IPR007695">
    <property type="entry name" value="DNA_mismatch_repair_MutS-lik_N"/>
</dbReference>
<comment type="caution">
    <text evidence="9">The sequence shown here is derived from an EMBL/GenBank/DDBJ whole genome shotgun (WGS) entry which is preliminary data.</text>
</comment>
<evidence type="ECO:0000256" key="6">
    <source>
        <dbReference type="RuleBase" id="RU003756"/>
    </source>
</evidence>
<keyword evidence="4" id="KW-0067">ATP-binding</keyword>
<feature type="compositionally biased region" description="Basic and acidic residues" evidence="7">
    <location>
        <begin position="108"/>
        <end position="127"/>
    </location>
</feature>
<feature type="domain" description="DNA mismatch repair proteins mutS family" evidence="8">
    <location>
        <begin position="929"/>
        <end position="945"/>
    </location>
</feature>
<dbReference type="GO" id="GO:0030983">
    <property type="term" value="F:mismatched DNA binding"/>
    <property type="evidence" value="ECO:0007669"/>
    <property type="project" value="InterPro"/>
</dbReference>
<accession>A0AAV5RK69</accession>
<dbReference type="Pfam" id="PF01624">
    <property type="entry name" value="MutS_I"/>
    <property type="match status" value="1"/>
</dbReference>
<dbReference type="SUPFAM" id="SSF52540">
    <property type="entry name" value="P-loop containing nucleoside triphosphate hydrolases"/>
    <property type="match status" value="1"/>
</dbReference>
<dbReference type="GO" id="GO:0006298">
    <property type="term" value="P:mismatch repair"/>
    <property type="evidence" value="ECO:0007669"/>
    <property type="project" value="InterPro"/>
</dbReference>
<dbReference type="EMBL" id="BTGC01000008">
    <property type="protein sequence ID" value="GMM51974.1"/>
    <property type="molecule type" value="Genomic_DNA"/>
</dbReference>
<evidence type="ECO:0000256" key="7">
    <source>
        <dbReference type="SAM" id="MobiDB-lite"/>
    </source>
</evidence>
<keyword evidence="3 6" id="KW-0227">DNA damage</keyword>
<dbReference type="InterPro" id="IPR007696">
    <property type="entry name" value="DNA_mismatch_repair_MutS_core"/>
</dbReference>
<evidence type="ECO:0000259" key="8">
    <source>
        <dbReference type="PROSITE" id="PS00486"/>
    </source>
</evidence>
<dbReference type="GO" id="GO:0005524">
    <property type="term" value="F:ATP binding"/>
    <property type="evidence" value="ECO:0007669"/>
    <property type="project" value="UniProtKB-KW"/>
</dbReference>
<dbReference type="Pfam" id="PF05190">
    <property type="entry name" value="MutS_IV"/>
    <property type="match status" value="1"/>
</dbReference>
<organism evidence="9 10">
    <name type="scientific">Starmerella bacillaris</name>
    <name type="common">Yeast</name>
    <name type="synonym">Candida zemplinina</name>
    <dbReference type="NCBI Taxonomy" id="1247836"/>
    <lineage>
        <taxon>Eukaryota</taxon>
        <taxon>Fungi</taxon>
        <taxon>Dikarya</taxon>
        <taxon>Ascomycota</taxon>
        <taxon>Saccharomycotina</taxon>
        <taxon>Dipodascomycetes</taxon>
        <taxon>Dipodascales</taxon>
        <taxon>Trichomonascaceae</taxon>
        <taxon>Starmerella</taxon>
    </lineage>
</organism>
<dbReference type="Gene3D" id="3.30.420.110">
    <property type="entry name" value="MutS, connector domain"/>
    <property type="match status" value="1"/>
</dbReference>
<keyword evidence="5 6" id="KW-0238">DNA-binding</keyword>
<dbReference type="Pfam" id="PF00488">
    <property type="entry name" value="MutS_V"/>
    <property type="match status" value="1"/>
</dbReference>
<dbReference type="InterPro" id="IPR027417">
    <property type="entry name" value="P-loop_NTPase"/>
</dbReference>
<evidence type="ECO:0000256" key="5">
    <source>
        <dbReference type="ARBA" id="ARBA00023125"/>
    </source>
</evidence>
<dbReference type="SMART" id="SM00533">
    <property type="entry name" value="MUTSd"/>
    <property type="match status" value="1"/>
</dbReference>
<dbReference type="InterPro" id="IPR000432">
    <property type="entry name" value="DNA_mismatch_repair_MutS_C"/>
</dbReference>
<reference evidence="9 10" key="1">
    <citation type="journal article" date="2023" name="Elife">
        <title>Identification of key yeast species and microbe-microbe interactions impacting larval growth of Drosophila in the wild.</title>
        <authorList>
            <person name="Mure A."/>
            <person name="Sugiura Y."/>
            <person name="Maeda R."/>
            <person name="Honda K."/>
            <person name="Sakurai N."/>
            <person name="Takahashi Y."/>
            <person name="Watada M."/>
            <person name="Katoh T."/>
            <person name="Gotoh A."/>
            <person name="Gotoh Y."/>
            <person name="Taniguchi I."/>
            <person name="Nakamura K."/>
            <person name="Hayashi T."/>
            <person name="Katayama T."/>
            <person name="Uemura T."/>
            <person name="Hattori Y."/>
        </authorList>
    </citation>
    <scope>NUCLEOTIDE SEQUENCE [LARGE SCALE GENOMIC DNA]</scope>
    <source>
        <strain evidence="9 10">SB-73</strain>
    </source>
</reference>
<dbReference type="Gene3D" id="3.40.50.300">
    <property type="entry name" value="P-loop containing nucleotide triphosphate hydrolases"/>
    <property type="match status" value="1"/>
</dbReference>
<feature type="region of interest" description="Disordered" evidence="7">
    <location>
        <begin position="1"/>
        <end position="135"/>
    </location>
</feature>
<evidence type="ECO:0000313" key="9">
    <source>
        <dbReference type="EMBL" id="GMM51974.1"/>
    </source>
</evidence>
<dbReference type="PANTHER" id="PTHR11361">
    <property type="entry name" value="DNA MISMATCH REPAIR PROTEIN MUTS FAMILY MEMBER"/>
    <property type="match status" value="1"/>
</dbReference>
<dbReference type="NCBIfam" id="NF003810">
    <property type="entry name" value="PRK05399.1"/>
    <property type="match status" value="1"/>
</dbReference>
<dbReference type="Pfam" id="PF05192">
    <property type="entry name" value="MutS_III"/>
    <property type="match status" value="1"/>
</dbReference>
<dbReference type="SUPFAM" id="SSF55271">
    <property type="entry name" value="DNA repair protein MutS, domain I"/>
    <property type="match status" value="1"/>
</dbReference>
<dbReference type="PANTHER" id="PTHR11361:SF148">
    <property type="entry name" value="DNA MISMATCH REPAIR PROTEIN MSH6"/>
    <property type="match status" value="1"/>
</dbReference>
<comment type="similarity">
    <text evidence="1 6">Belongs to the DNA mismatch repair MutS family.</text>
</comment>
<sequence>MPTPRKSPGPSSSKSSKSSPSQQTLLQFFQKRAPPSSPIKRPEEPPMFSSDVTAPESVPNMFSDSSMVDDDTTIVSESDQQEGTRKRKMTVLSDSEDEWSPETGAADLKSEDEKDEKEDQPPAEKHVPSSSNSSKLAKFSISSTYKPGPHVAKPKKVKVEQDPERYAWLLDVKDIDGNRPGDPDYDPRTLHVPKYAWAKFTPFEKQYWEVKHKLYNTVVFFKKGKFYELYENDAQIAHQVFDLKLAGGGRANMSLCGVPEMSFDYWASAFIAKGYKVARVDQAETALGKEMRDQAQKKKEEKIIRRELSCVLTGGTLTDSAMLVGDLSQYCLSITQHGLEFAACFVDTSTGQFYVSHFTDKSSDYPLLETLIAQTRPKELIIPRGKLERYALKIIKNNTSSDTLWEIVKPDTEFWDADTARREIDLNRYFHTKNEDQGDESSAPEPPQALIRGLENDLSASAIGGLIYYLRSLKLDVQLLSLGQFNEYNTTSTTKGATMILDGQTLQNLEVFANTWDGSSEGTLFKLVNKCVTPFGKRRLRSWIAHPLQEIATIKARADAVDMFMEQDEVREMLLERLTGLPDAERMLSRVHAGSLRPKDFVKLVDGLDRCANILNWLDELRTRLPQIDPFLVTEHTSQLKDVIMPWMTAFDHVKAKENDKLVPEEGVDEEFDITLKAYVDTDVELQELLEEYKKLLKISLEYRDSGKEIYLIEVPIKAAKHVPDDWQQMGATAKCKRFYTPKLKQLVRQRQEAEELHNMAANDCRQKLYARFCSPQNYQIFTNALKVVAAIDCLLSLAQTSMRMAVHCRPEFVEHDTGFLDFKELRHPMATSTDFIPNDISLGKDISRMSLLTGANAAGKSTVLRTTGCAVLLAQLGCHVPAREAQLTPVDRIMTRLGASDNIFAGKSTFHMELAETERILSEATSHSFVVIDELGRGGSSTDGFAIAESVLYHLATHINCLGFFATHYATLYDSFKIHPQVKPERMAIQVHSDTREVTFLYTLEPGRSEGSFGMNVALMCGIDAEIVENAEKAAENYEQTSKSAKLINDGDVPLGLRSDLEYMQNHEISDLAMKSIIAMVNAIDN</sequence>
<dbReference type="Gene3D" id="1.10.1420.10">
    <property type="match status" value="2"/>
</dbReference>
<feature type="compositionally biased region" description="Low complexity" evidence="7">
    <location>
        <begin position="8"/>
        <end position="21"/>
    </location>
</feature>
<evidence type="ECO:0000313" key="10">
    <source>
        <dbReference type="Proteomes" id="UP001362899"/>
    </source>
</evidence>
<proteinExistence type="inferred from homology"/>
<dbReference type="InterPro" id="IPR007861">
    <property type="entry name" value="DNA_mismatch_repair_MutS_clamp"/>
</dbReference>